<reference evidence="1 2" key="1">
    <citation type="journal article" date="2013" name="Genome Announc.">
        <title>Draft Genome of the Nitrogen-Fixing Bacterium Pseudomonas stutzeri Strain KOS6 Isolated from Industrial Hydrocarbon Sludge.</title>
        <authorList>
            <person name="Grigoryeva T.V."/>
            <person name="Laikov A.V."/>
            <person name="Naumova R.P."/>
            <person name="Manolov A.I."/>
            <person name="Larin A.K."/>
            <person name="Karpova I.Y."/>
            <person name="Semashko T.A."/>
            <person name="Alexeev D.G."/>
            <person name="Kostryukova E.S."/>
            <person name="Muller R."/>
            <person name="Govorun V.M."/>
        </authorList>
    </citation>
    <scope>NUCLEOTIDE SEQUENCE [LARGE SCALE GENOMIC DNA]</scope>
    <source>
        <strain evidence="1 2">KOS6</strain>
    </source>
</reference>
<evidence type="ECO:0000313" key="2">
    <source>
        <dbReference type="Proteomes" id="UP000026923"/>
    </source>
</evidence>
<dbReference type="RefSeq" id="WP_003297483.1">
    <property type="nucleotide sequence ID" value="NZ_KK020676.1"/>
</dbReference>
<sequence>MSKEVKRFYIMPGSVPVLLSGDPAYTPMTNHLTDVHTVPLVPASDYEALLAERDALRDALTAMLEIHGVTQRYADTHIEIPQSWVDVSDFARAALQGEQP</sequence>
<dbReference type="AlphaFoldDB" id="A0A061JMK0"/>
<accession>A0A061JMK0</accession>
<dbReference type="EMBL" id="AMCZ02000035">
    <property type="protein sequence ID" value="EWC39595.1"/>
    <property type="molecule type" value="Genomic_DNA"/>
</dbReference>
<evidence type="ECO:0000313" key="1">
    <source>
        <dbReference type="EMBL" id="EWC39595.1"/>
    </source>
</evidence>
<gene>
    <name evidence="1" type="ORF">B597_019585</name>
</gene>
<organism evidence="1 2">
    <name type="scientific">Stutzerimonas stutzeri KOS6</name>
    <dbReference type="NCBI Taxonomy" id="1218352"/>
    <lineage>
        <taxon>Bacteria</taxon>
        <taxon>Pseudomonadati</taxon>
        <taxon>Pseudomonadota</taxon>
        <taxon>Gammaproteobacteria</taxon>
        <taxon>Pseudomonadales</taxon>
        <taxon>Pseudomonadaceae</taxon>
        <taxon>Stutzerimonas</taxon>
    </lineage>
</organism>
<dbReference type="Proteomes" id="UP000026923">
    <property type="component" value="Unassembled WGS sequence"/>
</dbReference>
<protein>
    <submittedName>
        <fullName evidence="1">Uncharacterized protein</fullName>
    </submittedName>
</protein>
<dbReference type="HOGENOM" id="CLU_2303590_0_0_6"/>
<proteinExistence type="predicted"/>
<comment type="caution">
    <text evidence="1">The sequence shown here is derived from an EMBL/GenBank/DDBJ whole genome shotgun (WGS) entry which is preliminary data.</text>
</comment>
<name>A0A061JMK0_STUST</name>